<gene>
    <name evidence="4" type="ORF">KDI_43630</name>
</gene>
<dbReference type="OrthoDB" id="154632at2"/>
<dbReference type="GO" id="GO:0008658">
    <property type="term" value="F:penicillin binding"/>
    <property type="evidence" value="ECO:0007669"/>
    <property type="project" value="InterPro"/>
</dbReference>
<dbReference type="InterPro" id="IPR001460">
    <property type="entry name" value="PCN-bd_Tpept"/>
</dbReference>
<dbReference type="PANTHER" id="PTHR32282:SF15">
    <property type="entry name" value="PENICILLIN-BINDING PROTEIN 1C"/>
    <property type="match status" value="1"/>
</dbReference>
<evidence type="ECO:0000256" key="1">
    <source>
        <dbReference type="ARBA" id="ARBA00022676"/>
    </source>
</evidence>
<dbReference type="InterPro" id="IPR050396">
    <property type="entry name" value="Glycosyltr_51/Transpeptidase"/>
</dbReference>
<dbReference type="GO" id="GO:0009252">
    <property type="term" value="P:peptidoglycan biosynthetic process"/>
    <property type="evidence" value="ECO:0007669"/>
    <property type="project" value="TreeGrafter"/>
</dbReference>
<sequence length="471" mass="50731">MDSKHGFPPGRLSGCLNIGMSFLLACILSACMGLPTATNTTNTTKGPIQLYDVHGQLICELHGQDTRRDCLSQHAPSRQIAFQFIDDTLNELARDLTVSNNNLPTTQLKVTTTLDLQLQKQILQKTQQYISTAGALHNMNNAAVVLLDAHSSAIRTLFGGLDSSTSTQPLDVMQHKSRAIGSTLKPFVYASAFELGISPGEVVYDAPFSVVDPSGQTYAPSNYDHQYHGYLSYREALQNNYNIPALKLYKKVGYDALKKVIIHAGMQAADLGPDHNSTPFGPVEFPLLDVTAGYQSFANAGVHTTPYTIESISDSSGHTIYSAHPSQTRAVSAETAFMLTDVLSDNAARTHETGKCTPLLLYSNSEAQCLAGNPGQVRPAAAVGALNGVFKDTITIGYTNDLVGGAWAGNTSYAQLTNLTLQDGAAQIWHDSMQLAEAGKPIQAFPGPPADLSKKTITYPNLTTTDWYLNK</sequence>
<dbReference type="EMBL" id="BIXY01000083">
    <property type="protein sequence ID" value="GCF10799.1"/>
    <property type="molecule type" value="Genomic_DNA"/>
</dbReference>
<dbReference type="Proteomes" id="UP000322530">
    <property type="component" value="Unassembled WGS sequence"/>
</dbReference>
<dbReference type="GO" id="GO:0008955">
    <property type="term" value="F:peptidoglycan glycosyltransferase activity"/>
    <property type="evidence" value="ECO:0007669"/>
    <property type="project" value="TreeGrafter"/>
</dbReference>
<dbReference type="RefSeq" id="WP_149403667.1">
    <property type="nucleotide sequence ID" value="NZ_BIXY01000083.1"/>
</dbReference>
<evidence type="ECO:0000313" key="5">
    <source>
        <dbReference type="Proteomes" id="UP000322530"/>
    </source>
</evidence>
<accession>A0A5A5TIH4</accession>
<evidence type="ECO:0000313" key="4">
    <source>
        <dbReference type="EMBL" id="GCF10799.1"/>
    </source>
</evidence>
<keyword evidence="1" id="KW-0328">Glycosyltransferase</keyword>
<dbReference type="PANTHER" id="PTHR32282">
    <property type="entry name" value="BINDING PROTEIN TRANSPEPTIDASE, PUTATIVE-RELATED"/>
    <property type="match status" value="1"/>
</dbReference>
<keyword evidence="2" id="KW-0808">Transferase</keyword>
<dbReference type="InterPro" id="IPR012338">
    <property type="entry name" value="Beta-lactam/transpept-like"/>
</dbReference>
<evidence type="ECO:0000259" key="3">
    <source>
        <dbReference type="Pfam" id="PF00905"/>
    </source>
</evidence>
<dbReference type="SUPFAM" id="SSF56601">
    <property type="entry name" value="beta-lactamase/transpeptidase-like"/>
    <property type="match status" value="1"/>
</dbReference>
<dbReference type="GO" id="GO:0030288">
    <property type="term" value="C:outer membrane-bounded periplasmic space"/>
    <property type="evidence" value="ECO:0007669"/>
    <property type="project" value="TreeGrafter"/>
</dbReference>
<comment type="caution">
    <text evidence="4">The sequence shown here is derived from an EMBL/GenBank/DDBJ whole genome shotgun (WGS) entry which is preliminary data.</text>
</comment>
<dbReference type="AlphaFoldDB" id="A0A5A5TIH4"/>
<protein>
    <recommendedName>
        <fullName evidence="3">Penicillin-binding protein transpeptidase domain-containing protein</fullName>
    </recommendedName>
</protein>
<dbReference type="Pfam" id="PF00905">
    <property type="entry name" value="Transpeptidase"/>
    <property type="match status" value="1"/>
</dbReference>
<dbReference type="Gene3D" id="3.40.710.10">
    <property type="entry name" value="DD-peptidase/beta-lactamase superfamily"/>
    <property type="match status" value="1"/>
</dbReference>
<keyword evidence="5" id="KW-1185">Reference proteome</keyword>
<proteinExistence type="predicted"/>
<evidence type="ECO:0000256" key="2">
    <source>
        <dbReference type="ARBA" id="ARBA00022679"/>
    </source>
</evidence>
<dbReference type="PROSITE" id="PS51257">
    <property type="entry name" value="PROKAR_LIPOPROTEIN"/>
    <property type="match status" value="1"/>
</dbReference>
<organism evidence="4 5">
    <name type="scientific">Dictyobacter arantiisoli</name>
    <dbReference type="NCBI Taxonomy" id="2014874"/>
    <lineage>
        <taxon>Bacteria</taxon>
        <taxon>Bacillati</taxon>
        <taxon>Chloroflexota</taxon>
        <taxon>Ktedonobacteria</taxon>
        <taxon>Ktedonobacterales</taxon>
        <taxon>Dictyobacteraceae</taxon>
        <taxon>Dictyobacter</taxon>
    </lineage>
</organism>
<reference evidence="4 5" key="1">
    <citation type="submission" date="2019-01" db="EMBL/GenBank/DDBJ databases">
        <title>Draft genome sequence of Dictyobacter sp. Uno17.</title>
        <authorList>
            <person name="Wang C.M."/>
            <person name="Zheng Y."/>
            <person name="Sakai Y."/>
            <person name="Abe K."/>
            <person name="Yokota A."/>
            <person name="Yabe S."/>
        </authorList>
    </citation>
    <scope>NUCLEOTIDE SEQUENCE [LARGE SCALE GENOMIC DNA]</scope>
    <source>
        <strain evidence="4 5">Uno17</strain>
    </source>
</reference>
<feature type="domain" description="Penicillin-binding protein transpeptidase" evidence="3">
    <location>
        <begin position="143"/>
        <end position="350"/>
    </location>
</feature>
<name>A0A5A5TIH4_9CHLR</name>